<reference evidence="2 3" key="1">
    <citation type="journal article" date="2010" name="PLoS Genet.">
        <title>Analysis of the Legionella longbeachae genome and transcriptome uncovers unique strategies to cause Legionnaires' disease.</title>
        <authorList>
            <person name="Cazalet C."/>
            <person name="Gomez-Valero L."/>
            <person name="Rusniok C."/>
            <person name="Lomma M."/>
            <person name="Dervins-Ravault D."/>
            <person name="Newton H."/>
            <person name="Sansom F."/>
            <person name="Jarraud S."/>
            <person name="Zidane N."/>
            <person name="Ma L."/>
            <person name="Bouchier C."/>
            <person name="Etienne J."/>
            <person name="Hartland E."/>
            <person name="Buchrieser C."/>
        </authorList>
    </citation>
    <scope>NUCLEOTIDE SEQUENCE [LARGE SCALE GENOMIC DNA]</scope>
    <source>
        <strain evidence="2 3">NSW150</strain>
    </source>
</reference>
<accession>D3HRY7</accession>
<protein>
    <recommendedName>
        <fullName evidence="4">Coiled-coil protein</fullName>
    </recommendedName>
</protein>
<keyword evidence="1" id="KW-0175">Coiled coil</keyword>
<dbReference type="AlphaFoldDB" id="D3HRY7"/>
<dbReference type="Proteomes" id="UP000001060">
    <property type="component" value="Chromosome"/>
</dbReference>
<evidence type="ECO:0000256" key="1">
    <source>
        <dbReference type="SAM" id="Coils"/>
    </source>
</evidence>
<evidence type="ECO:0000313" key="2">
    <source>
        <dbReference type="EMBL" id="CBJ11666.1"/>
    </source>
</evidence>
<dbReference type="STRING" id="661367.LLO_1306"/>
<name>D3HRY7_LEGLN</name>
<sequence>MSLNEKYSNPHMVTLDFEIEYLKKKISYCNDQIAEFTNKIIVYRRENDKIQRDFLPYYNKDKQIYHEKIQTCEEILEVNKAQIKHHEIIMNKLEQRLEELKDELNRNQHRHGER</sequence>
<dbReference type="HOGENOM" id="CLU_2117958_0_0_6"/>
<organism evidence="2 3">
    <name type="scientific">Legionella longbeachae serogroup 1 (strain NSW150)</name>
    <dbReference type="NCBI Taxonomy" id="661367"/>
    <lineage>
        <taxon>Bacteria</taxon>
        <taxon>Pseudomonadati</taxon>
        <taxon>Pseudomonadota</taxon>
        <taxon>Gammaproteobacteria</taxon>
        <taxon>Legionellales</taxon>
        <taxon>Legionellaceae</taxon>
        <taxon>Legionella</taxon>
    </lineage>
</organism>
<evidence type="ECO:0008006" key="4">
    <source>
        <dbReference type="Google" id="ProtNLM"/>
    </source>
</evidence>
<dbReference type="KEGG" id="llo:LLO_1306"/>
<feature type="coiled-coil region" evidence="1">
    <location>
        <begin position="33"/>
        <end position="110"/>
    </location>
</feature>
<evidence type="ECO:0000313" key="3">
    <source>
        <dbReference type="Proteomes" id="UP000001060"/>
    </source>
</evidence>
<gene>
    <name evidence="2" type="ordered locus">LLO_1306</name>
</gene>
<dbReference type="GeneID" id="40925544"/>
<dbReference type="OrthoDB" id="9943439at2"/>
<keyword evidence="3" id="KW-1185">Reference proteome</keyword>
<proteinExistence type="predicted"/>
<dbReference type="RefSeq" id="WP_003631962.1">
    <property type="nucleotide sequence ID" value="NC_013861.1"/>
</dbReference>
<dbReference type="eggNOG" id="ENOG5031F1N">
    <property type="taxonomic scope" value="Bacteria"/>
</dbReference>
<dbReference type="EMBL" id="FN650140">
    <property type="protein sequence ID" value="CBJ11666.1"/>
    <property type="molecule type" value="Genomic_DNA"/>
</dbReference>